<keyword evidence="1" id="KW-0175">Coiled coil</keyword>
<dbReference type="EMBL" id="UINC01065782">
    <property type="protein sequence ID" value="SVB95801.1"/>
    <property type="molecule type" value="Genomic_DNA"/>
</dbReference>
<feature type="coiled-coil region" evidence="1">
    <location>
        <begin position="20"/>
        <end position="47"/>
    </location>
</feature>
<name>A0A382IAQ7_9ZZZZ</name>
<reference evidence="2" key="1">
    <citation type="submission" date="2018-05" db="EMBL/GenBank/DDBJ databases">
        <authorList>
            <person name="Lanie J.A."/>
            <person name="Ng W.-L."/>
            <person name="Kazmierczak K.M."/>
            <person name="Andrzejewski T.M."/>
            <person name="Davidsen T.M."/>
            <person name="Wayne K.J."/>
            <person name="Tettelin H."/>
            <person name="Glass J.I."/>
            <person name="Rusch D."/>
            <person name="Podicherti R."/>
            <person name="Tsui H.-C.T."/>
            <person name="Winkler M.E."/>
        </authorList>
    </citation>
    <scope>NUCLEOTIDE SEQUENCE</scope>
</reference>
<accession>A0A382IAQ7</accession>
<evidence type="ECO:0000256" key="1">
    <source>
        <dbReference type="SAM" id="Coils"/>
    </source>
</evidence>
<proteinExistence type="predicted"/>
<protein>
    <submittedName>
        <fullName evidence="2">Uncharacterized protein</fullName>
    </submittedName>
</protein>
<dbReference type="AlphaFoldDB" id="A0A382IAQ7"/>
<sequence>MSYQKKLILEKHVKKLDTIYLKKEAEQEFLAQKIDKLKKELTKIEHNERNESSTVPINMNKYIKSMNG</sequence>
<organism evidence="2">
    <name type="scientific">marine metagenome</name>
    <dbReference type="NCBI Taxonomy" id="408172"/>
    <lineage>
        <taxon>unclassified sequences</taxon>
        <taxon>metagenomes</taxon>
        <taxon>ecological metagenomes</taxon>
    </lineage>
</organism>
<gene>
    <name evidence="2" type="ORF">METZ01_LOCUS248655</name>
</gene>
<evidence type="ECO:0000313" key="2">
    <source>
        <dbReference type="EMBL" id="SVB95801.1"/>
    </source>
</evidence>